<evidence type="ECO:0000313" key="8">
    <source>
        <dbReference type="EMBL" id="KRM30777.1"/>
    </source>
</evidence>
<dbReference type="PATRIC" id="fig|1423734.3.peg.1350"/>
<dbReference type="GO" id="GO:0005524">
    <property type="term" value="F:ATP binding"/>
    <property type="evidence" value="ECO:0007669"/>
    <property type="project" value="UniProtKB-KW"/>
</dbReference>
<feature type="domain" description="ABC transporter" evidence="7">
    <location>
        <begin position="1"/>
        <end position="222"/>
    </location>
</feature>
<dbReference type="AlphaFoldDB" id="X0PED4"/>
<organism evidence="8 9">
    <name type="scientific">Agrilactobacillus composti DSM 18527 = JCM 14202</name>
    <dbReference type="NCBI Taxonomy" id="1423734"/>
    <lineage>
        <taxon>Bacteria</taxon>
        <taxon>Bacillati</taxon>
        <taxon>Bacillota</taxon>
        <taxon>Bacilli</taxon>
        <taxon>Lactobacillales</taxon>
        <taxon>Lactobacillaceae</taxon>
        <taxon>Agrilactobacillus</taxon>
    </lineage>
</organism>
<evidence type="ECO:0000313" key="9">
    <source>
        <dbReference type="Proteomes" id="UP000051236"/>
    </source>
</evidence>
<dbReference type="InterPro" id="IPR003593">
    <property type="entry name" value="AAA+_ATPase"/>
</dbReference>
<evidence type="ECO:0000256" key="2">
    <source>
        <dbReference type="ARBA" id="ARBA00022448"/>
    </source>
</evidence>
<evidence type="ECO:0000256" key="5">
    <source>
        <dbReference type="ARBA" id="ARBA00022840"/>
    </source>
</evidence>
<dbReference type="STRING" id="1423734.FC83_GL001335"/>
<comment type="subcellular location">
    <subcellularLocation>
        <location evidence="1">Cell membrane</location>
        <topology evidence="1">Peripheral membrane protein</topology>
    </subcellularLocation>
</comment>
<proteinExistence type="predicted"/>
<dbReference type="eggNOG" id="COG1126">
    <property type="taxonomic scope" value="Bacteria"/>
</dbReference>
<gene>
    <name evidence="8" type="ORF">FC83_GL001335</name>
</gene>
<dbReference type="PANTHER" id="PTHR43166:SF35">
    <property type="entry name" value="L-CYSTINE IMPORT ATP-BINDING PROTEIN TCYN"/>
    <property type="match status" value="1"/>
</dbReference>
<protein>
    <submittedName>
        <fullName evidence="8">Phosphate ABC transporter ATP-binding protein</fullName>
    </submittedName>
</protein>
<evidence type="ECO:0000256" key="6">
    <source>
        <dbReference type="ARBA" id="ARBA00023136"/>
    </source>
</evidence>
<dbReference type="EMBL" id="AZGA01000087">
    <property type="protein sequence ID" value="KRM30777.1"/>
    <property type="molecule type" value="Genomic_DNA"/>
</dbReference>
<dbReference type="PANTHER" id="PTHR43166">
    <property type="entry name" value="AMINO ACID IMPORT ATP-BINDING PROTEIN"/>
    <property type="match status" value="1"/>
</dbReference>
<evidence type="ECO:0000259" key="7">
    <source>
        <dbReference type="PROSITE" id="PS50893"/>
    </source>
</evidence>
<dbReference type="GO" id="GO:0015424">
    <property type="term" value="F:ABC-type amino acid transporter activity"/>
    <property type="evidence" value="ECO:0007669"/>
    <property type="project" value="InterPro"/>
</dbReference>
<keyword evidence="6" id="KW-0472">Membrane</keyword>
<sequence>MNLQIDTGEVVGIIGPSGAGKSTLLRCLNLLETPDAGSIQINDQKFVAPKIADRDKIKFRQETSMVFQQFNLFRQKTVLENVTEGLITVQKRSKAEAETIARTQIEAVGLTDRIDYYPQQLSGGQKQRVGIARSLAMQPNILLLDEPTSALDTELVDEVLITIQQVVETQKNLTVIIISHELSFIRDVASRIVVFDVGGIVEQGTPTEIFTTPKKERTKQFLQSYQRQALTS</sequence>
<comment type="caution">
    <text evidence="8">The sequence shown here is derived from an EMBL/GenBank/DDBJ whole genome shotgun (WGS) entry which is preliminary data.</text>
</comment>
<dbReference type="InterPro" id="IPR050086">
    <property type="entry name" value="MetN_ABC_transporter-like"/>
</dbReference>
<dbReference type="SUPFAM" id="SSF52540">
    <property type="entry name" value="P-loop containing nucleoside triphosphate hydrolases"/>
    <property type="match status" value="1"/>
</dbReference>
<dbReference type="InterPro" id="IPR030679">
    <property type="entry name" value="ABC_ATPase_HisP-typ"/>
</dbReference>
<dbReference type="GO" id="GO:0016887">
    <property type="term" value="F:ATP hydrolysis activity"/>
    <property type="evidence" value="ECO:0007669"/>
    <property type="project" value="InterPro"/>
</dbReference>
<keyword evidence="2" id="KW-0813">Transport</keyword>
<dbReference type="PIRSF" id="PIRSF039085">
    <property type="entry name" value="ABC_ATPase_HisP"/>
    <property type="match status" value="1"/>
</dbReference>
<dbReference type="InterPro" id="IPR003439">
    <property type="entry name" value="ABC_transporter-like_ATP-bd"/>
</dbReference>
<reference evidence="8 9" key="1">
    <citation type="journal article" date="2015" name="Genome Announc.">
        <title>Expanding the biotechnology potential of lactobacilli through comparative genomics of 213 strains and associated genera.</title>
        <authorList>
            <person name="Sun Z."/>
            <person name="Harris H.M."/>
            <person name="McCann A."/>
            <person name="Guo C."/>
            <person name="Argimon S."/>
            <person name="Zhang W."/>
            <person name="Yang X."/>
            <person name="Jeffery I.B."/>
            <person name="Cooney J.C."/>
            <person name="Kagawa T.F."/>
            <person name="Liu W."/>
            <person name="Song Y."/>
            <person name="Salvetti E."/>
            <person name="Wrobel A."/>
            <person name="Rasinkangas P."/>
            <person name="Parkhill J."/>
            <person name="Rea M.C."/>
            <person name="O'Sullivan O."/>
            <person name="Ritari J."/>
            <person name="Douillard F.P."/>
            <person name="Paul Ross R."/>
            <person name="Yang R."/>
            <person name="Briner A.E."/>
            <person name="Felis G.E."/>
            <person name="de Vos W.M."/>
            <person name="Barrangou R."/>
            <person name="Klaenhammer T.R."/>
            <person name="Caufield P.W."/>
            <person name="Cui Y."/>
            <person name="Zhang H."/>
            <person name="O'Toole P.W."/>
        </authorList>
    </citation>
    <scope>NUCLEOTIDE SEQUENCE [LARGE SCALE GENOMIC DNA]</scope>
    <source>
        <strain evidence="8 9">DSM 18527</strain>
    </source>
</reference>
<keyword evidence="5 8" id="KW-0067">ATP-binding</keyword>
<dbReference type="Pfam" id="PF00005">
    <property type="entry name" value="ABC_tran"/>
    <property type="match status" value="1"/>
</dbReference>
<evidence type="ECO:0000256" key="3">
    <source>
        <dbReference type="ARBA" id="ARBA00022475"/>
    </source>
</evidence>
<dbReference type="PROSITE" id="PS50893">
    <property type="entry name" value="ABC_TRANSPORTER_2"/>
    <property type="match status" value="1"/>
</dbReference>
<dbReference type="Gene3D" id="3.40.50.300">
    <property type="entry name" value="P-loop containing nucleotide triphosphate hydrolases"/>
    <property type="match status" value="1"/>
</dbReference>
<accession>X0PED4</accession>
<dbReference type="GO" id="GO:0005886">
    <property type="term" value="C:plasma membrane"/>
    <property type="evidence" value="ECO:0007669"/>
    <property type="project" value="UniProtKB-SubCell"/>
</dbReference>
<evidence type="ECO:0000256" key="1">
    <source>
        <dbReference type="ARBA" id="ARBA00004202"/>
    </source>
</evidence>
<dbReference type="Proteomes" id="UP000051236">
    <property type="component" value="Unassembled WGS sequence"/>
</dbReference>
<keyword evidence="3" id="KW-1003">Cell membrane</keyword>
<name>X0PED4_9LACO</name>
<keyword evidence="4" id="KW-0547">Nucleotide-binding</keyword>
<dbReference type="PROSITE" id="PS00211">
    <property type="entry name" value="ABC_TRANSPORTER_1"/>
    <property type="match status" value="1"/>
</dbReference>
<evidence type="ECO:0000256" key="4">
    <source>
        <dbReference type="ARBA" id="ARBA00022741"/>
    </source>
</evidence>
<keyword evidence="9" id="KW-1185">Reference proteome</keyword>
<dbReference type="InterPro" id="IPR017871">
    <property type="entry name" value="ABC_transporter-like_CS"/>
</dbReference>
<dbReference type="InterPro" id="IPR027417">
    <property type="entry name" value="P-loop_NTPase"/>
</dbReference>
<dbReference type="SMART" id="SM00382">
    <property type="entry name" value="AAA"/>
    <property type="match status" value="1"/>
</dbReference>